<dbReference type="PANTHER" id="PTHR19282:SF28">
    <property type="entry name" value="TETRASPANIN"/>
    <property type="match status" value="1"/>
</dbReference>
<keyword evidence="4 6" id="KW-1133">Transmembrane helix</keyword>
<dbReference type="PIRSF" id="PIRSF002419">
    <property type="entry name" value="Tetraspanin"/>
    <property type="match status" value="1"/>
</dbReference>
<feature type="transmembrane region" description="Helical" evidence="6">
    <location>
        <begin position="86"/>
        <end position="108"/>
    </location>
</feature>
<dbReference type="InterPro" id="IPR008952">
    <property type="entry name" value="Tetraspanin_EC2_sf"/>
</dbReference>
<comment type="subcellular location">
    <subcellularLocation>
        <location evidence="1 6">Membrane</location>
        <topology evidence="1 6">Multi-pass membrane protein</topology>
    </subcellularLocation>
</comment>
<sequence>MSGSSLEMGMRCIKYMLLCITAMFVLTSALIISVGTTIYAIYFDVSYFLSDQFFSPTTFVIAIGVIMLFVSLFGCIGALKESTCLVNLFAIILSLVLVLEVAAAIAAYSLRAQVAGVVGGNLREAMPHYYDNLDVRDSFDFVQSRLSCCGVDSYLDWGDVTPKDSTTSGIIVQNITVPNSCCAESRYVDMNTAECVSLYANGCLPRVIYLVYQSAGLLGTGAMTFAFIQIIGIIFSFSLAKGIRKAKSERERRRWEIQERMINAHTSLDPHDEKKAPVMYVPFHGQTLA</sequence>
<organism evidence="7 8">
    <name type="scientific">Plutella xylostella</name>
    <name type="common">Diamondback moth</name>
    <name type="synonym">Plutella maculipennis</name>
    <dbReference type="NCBI Taxonomy" id="51655"/>
    <lineage>
        <taxon>Eukaryota</taxon>
        <taxon>Metazoa</taxon>
        <taxon>Ecdysozoa</taxon>
        <taxon>Arthropoda</taxon>
        <taxon>Hexapoda</taxon>
        <taxon>Insecta</taxon>
        <taxon>Pterygota</taxon>
        <taxon>Neoptera</taxon>
        <taxon>Endopterygota</taxon>
        <taxon>Lepidoptera</taxon>
        <taxon>Glossata</taxon>
        <taxon>Ditrysia</taxon>
        <taxon>Yponomeutoidea</taxon>
        <taxon>Plutellidae</taxon>
        <taxon>Plutella</taxon>
    </lineage>
</organism>
<evidence type="ECO:0000256" key="2">
    <source>
        <dbReference type="ARBA" id="ARBA00006840"/>
    </source>
</evidence>
<dbReference type="InterPro" id="IPR018503">
    <property type="entry name" value="Tetraspanin_CS"/>
</dbReference>
<dbReference type="Proteomes" id="UP000823941">
    <property type="component" value="Chromosome 10"/>
</dbReference>
<evidence type="ECO:0000313" key="8">
    <source>
        <dbReference type="Proteomes" id="UP000823941"/>
    </source>
</evidence>
<dbReference type="Pfam" id="PF00335">
    <property type="entry name" value="Tetraspanin"/>
    <property type="match status" value="1"/>
</dbReference>
<evidence type="ECO:0000256" key="3">
    <source>
        <dbReference type="ARBA" id="ARBA00022692"/>
    </source>
</evidence>
<dbReference type="PROSITE" id="PS00421">
    <property type="entry name" value="TM4_1"/>
    <property type="match status" value="1"/>
</dbReference>
<feature type="transmembrane region" description="Helical" evidence="6">
    <location>
        <begin position="215"/>
        <end position="240"/>
    </location>
</feature>
<reference evidence="7 8" key="1">
    <citation type="submission" date="2021-06" db="EMBL/GenBank/DDBJ databases">
        <title>A haploid diamondback moth (Plutella xylostella L.) genome assembly resolves 31 chromosomes and identifies a diamide resistance mutation.</title>
        <authorList>
            <person name="Ward C.M."/>
            <person name="Perry K.D."/>
            <person name="Baker G."/>
            <person name="Powis K."/>
            <person name="Heckel D.G."/>
            <person name="Baxter S.W."/>
        </authorList>
    </citation>
    <scope>NUCLEOTIDE SEQUENCE [LARGE SCALE GENOMIC DNA]</scope>
    <source>
        <strain evidence="7 8">LV</strain>
        <tissue evidence="7">Single pupa</tissue>
    </source>
</reference>
<evidence type="ECO:0000313" key="7">
    <source>
        <dbReference type="EMBL" id="KAG7306911.1"/>
    </source>
</evidence>
<dbReference type="PANTHER" id="PTHR19282">
    <property type="entry name" value="TETRASPANIN"/>
    <property type="match status" value="1"/>
</dbReference>
<dbReference type="InterPro" id="IPR018499">
    <property type="entry name" value="Tetraspanin/Peripherin"/>
</dbReference>
<dbReference type="Gene3D" id="1.10.1450.10">
    <property type="entry name" value="Tetraspanin"/>
    <property type="match status" value="1"/>
</dbReference>
<dbReference type="EMBL" id="JAHIBW010000010">
    <property type="protein sequence ID" value="KAG7306911.1"/>
    <property type="molecule type" value="Genomic_DNA"/>
</dbReference>
<dbReference type="SUPFAM" id="SSF48652">
    <property type="entry name" value="Tetraspanin"/>
    <property type="match status" value="1"/>
</dbReference>
<feature type="transmembrane region" description="Helical" evidence="6">
    <location>
        <begin position="12"/>
        <end position="41"/>
    </location>
</feature>
<keyword evidence="5 6" id="KW-0472">Membrane</keyword>
<dbReference type="CDD" id="cd03127">
    <property type="entry name" value="tetraspanin_LEL"/>
    <property type="match status" value="1"/>
</dbReference>
<comment type="similarity">
    <text evidence="2 6">Belongs to the tetraspanin (TM4SF) family.</text>
</comment>
<gene>
    <name evidence="7" type="ORF">JYU34_007018</name>
</gene>
<evidence type="ECO:0000256" key="1">
    <source>
        <dbReference type="ARBA" id="ARBA00004141"/>
    </source>
</evidence>
<evidence type="ECO:0000256" key="4">
    <source>
        <dbReference type="ARBA" id="ARBA00022989"/>
    </source>
</evidence>
<keyword evidence="3 6" id="KW-0812">Transmembrane</keyword>
<protein>
    <recommendedName>
        <fullName evidence="6">Tetraspanin</fullName>
    </recommendedName>
</protein>
<name>A0ABQ7QPE6_PLUXY</name>
<accession>A0ABQ7QPE6</accession>
<evidence type="ECO:0000256" key="6">
    <source>
        <dbReference type="RuleBase" id="RU361218"/>
    </source>
</evidence>
<proteinExistence type="inferred from homology"/>
<feature type="transmembrane region" description="Helical" evidence="6">
    <location>
        <begin position="53"/>
        <end position="79"/>
    </location>
</feature>
<comment type="caution">
    <text evidence="7">The sequence shown here is derived from an EMBL/GenBank/DDBJ whole genome shotgun (WGS) entry which is preliminary data.</text>
</comment>
<keyword evidence="8" id="KW-1185">Reference proteome</keyword>
<evidence type="ECO:0000256" key="5">
    <source>
        <dbReference type="ARBA" id="ARBA00023136"/>
    </source>
</evidence>
<dbReference type="PRINTS" id="PR00259">
    <property type="entry name" value="TMFOUR"/>
</dbReference>
<dbReference type="InterPro" id="IPR000301">
    <property type="entry name" value="Tetraspanin_animals"/>
</dbReference>